<feature type="transmembrane region" description="Helical" evidence="2">
    <location>
        <begin position="67"/>
        <end position="90"/>
    </location>
</feature>
<dbReference type="AlphaFoldDB" id="A0A2P2INN2"/>
<keyword evidence="2" id="KW-0812">Transmembrane</keyword>
<protein>
    <submittedName>
        <fullName evidence="3">Uncharacterized protein MANES_06G047000</fullName>
    </submittedName>
</protein>
<sequence length="100" mass="11116">MDSRDSSLPQSTQATAREPSSAEDDAVLSVTAALAKDAAHHFQSRRFPECLEVLNQLKQKKQGDPKVSLHIHYAFTSICSSYLPVLHLLIDSLLRWNGLL</sequence>
<feature type="compositionally biased region" description="Polar residues" evidence="1">
    <location>
        <begin position="1"/>
        <end position="15"/>
    </location>
</feature>
<accession>A0A2P2INN2</accession>
<keyword evidence="2" id="KW-0472">Membrane</keyword>
<evidence type="ECO:0000256" key="1">
    <source>
        <dbReference type="SAM" id="MobiDB-lite"/>
    </source>
</evidence>
<proteinExistence type="predicted"/>
<name>A0A2P2INN2_RHIMU</name>
<feature type="region of interest" description="Disordered" evidence="1">
    <location>
        <begin position="1"/>
        <end position="24"/>
    </location>
</feature>
<keyword evidence="2" id="KW-1133">Transmembrane helix</keyword>
<dbReference type="EMBL" id="GGEC01002335">
    <property type="protein sequence ID" value="MBW82818.1"/>
    <property type="molecule type" value="Transcribed_RNA"/>
</dbReference>
<organism evidence="3">
    <name type="scientific">Rhizophora mucronata</name>
    <name type="common">Asiatic mangrove</name>
    <dbReference type="NCBI Taxonomy" id="61149"/>
    <lineage>
        <taxon>Eukaryota</taxon>
        <taxon>Viridiplantae</taxon>
        <taxon>Streptophyta</taxon>
        <taxon>Embryophyta</taxon>
        <taxon>Tracheophyta</taxon>
        <taxon>Spermatophyta</taxon>
        <taxon>Magnoliopsida</taxon>
        <taxon>eudicotyledons</taxon>
        <taxon>Gunneridae</taxon>
        <taxon>Pentapetalae</taxon>
        <taxon>rosids</taxon>
        <taxon>fabids</taxon>
        <taxon>Malpighiales</taxon>
        <taxon>Rhizophoraceae</taxon>
        <taxon>Rhizophora</taxon>
    </lineage>
</organism>
<evidence type="ECO:0000313" key="3">
    <source>
        <dbReference type="EMBL" id="MBW82818.1"/>
    </source>
</evidence>
<evidence type="ECO:0000256" key="2">
    <source>
        <dbReference type="SAM" id="Phobius"/>
    </source>
</evidence>
<reference evidence="3" key="1">
    <citation type="submission" date="2018-02" db="EMBL/GenBank/DDBJ databases">
        <title>Rhizophora mucronata_Transcriptome.</title>
        <authorList>
            <person name="Meera S.P."/>
            <person name="Sreeshan A."/>
            <person name="Augustine A."/>
        </authorList>
    </citation>
    <scope>NUCLEOTIDE SEQUENCE</scope>
    <source>
        <tissue evidence="3">Leaf</tissue>
    </source>
</reference>